<dbReference type="Proteomes" id="UP001519460">
    <property type="component" value="Unassembled WGS sequence"/>
</dbReference>
<evidence type="ECO:0000256" key="1">
    <source>
        <dbReference type="SAM" id="MobiDB-lite"/>
    </source>
</evidence>
<feature type="compositionally biased region" description="Basic and acidic residues" evidence="1">
    <location>
        <begin position="20"/>
        <end position="32"/>
    </location>
</feature>
<proteinExistence type="predicted"/>
<evidence type="ECO:0000313" key="3">
    <source>
        <dbReference type="Proteomes" id="UP001519460"/>
    </source>
</evidence>
<feature type="region of interest" description="Disordered" evidence="1">
    <location>
        <begin position="90"/>
        <end position="165"/>
    </location>
</feature>
<sequence length="216" mass="24235">MELTDPSQSGVGQLVGQPPDARDNTKAGTRDDRRNIEQLLESHCVESGLACYEALQERGSRCGAGPRFVLLPVLGWSPMNGEVTAAAQWPHRVQQGDVGASRGEQGRIQEYRDRPKSTRTDAENKCRVQENRARSRSTETARGDRRQTQEIRGEPRRTMTGPGELRRTQAQIQELRYGSETAETDPGVHVQRQIQEYMYRDRSRSTGAGLEGQKRS</sequence>
<feature type="region of interest" description="Disordered" evidence="1">
    <location>
        <begin position="1"/>
        <end position="32"/>
    </location>
</feature>
<dbReference type="AlphaFoldDB" id="A0ABD0LVC5"/>
<name>A0ABD0LVC5_9CAEN</name>
<protein>
    <submittedName>
        <fullName evidence="2">Uncharacterized protein</fullName>
    </submittedName>
</protein>
<feature type="compositionally biased region" description="Basic and acidic residues" evidence="1">
    <location>
        <begin position="104"/>
        <end position="157"/>
    </location>
</feature>
<organism evidence="2 3">
    <name type="scientific">Batillaria attramentaria</name>
    <dbReference type="NCBI Taxonomy" id="370345"/>
    <lineage>
        <taxon>Eukaryota</taxon>
        <taxon>Metazoa</taxon>
        <taxon>Spiralia</taxon>
        <taxon>Lophotrochozoa</taxon>
        <taxon>Mollusca</taxon>
        <taxon>Gastropoda</taxon>
        <taxon>Caenogastropoda</taxon>
        <taxon>Sorbeoconcha</taxon>
        <taxon>Cerithioidea</taxon>
        <taxon>Batillariidae</taxon>
        <taxon>Batillaria</taxon>
    </lineage>
</organism>
<dbReference type="EMBL" id="JACVVK020000022">
    <property type="protein sequence ID" value="KAK7503158.1"/>
    <property type="molecule type" value="Genomic_DNA"/>
</dbReference>
<reference evidence="2 3" key="1">
    <citation type="journal article" date="2023" name="Sci. Data">
        <title>Genome assembly of the Korean intertidal mud-creeper Batillaria attramentaria.</title>
        <authorList>
            <person name="Patra A.K."/>
            <person name="Ho P.T."/>
            <person name="Jun S."/>
            <person name="Lee S.J."/>
            <person name="Kim Y."/>
            <person name="Won Y.J."/>
        </authorList>
    </citation>
    <scope>NUCLEOTIDE SEQUENCE [LARGE SCALE GENOMIC DNA]</scope>
    <source>
        <strain evidence="2">Wonlab-2016</strain>
    </source>
</reference>
<accession>A0ABD0LVC5</accession>
<gene>
    <name evidence="2" type="ORF">BaRGS_00005784</name>
</gene>
<evidence type="ECO:0000313" key="2">
    <source>
        <dbReference type="EMBL" id="KAK7503158.1"/>
    </source>
</evidence>
<keyword evidence="3" id="KW-1185">Reference proteome</keyword>
<comment type="caution">
    <text evidence="2">The sequence shown here is derived from an EMBL/GenBank/DDBJ whole genome shotgun (WGS) entry which is preliminary data.</text>
</comment>
<feature type="compositionally biased region" description="Polar residues" evidence="1">
    <location>
        <begin position="1"/>
        <end position="11"/>
    </location>
</feature>